<keyword evidence="1" id="KW-0812">Transmembrane</keyword>
<name>A0A172XBF8_BORTU</name>
<dbReference type="EMBL" id="CP015629">
    <property type="protein sequence ID" value="ANF33837.1"/>
    <property type="molecule type" value="Genomic_DNA"/>
</dbReference>
<organism evidence="2 3">
    <name type="scientific">Borrelia turicatae</name>
    <dbReference type="NCBI Taxonomy" id="142"/>
    <lineage>
        <taxon>Bacteria</taxon>
        <taxon>Pseudomonadati</taxon>
        <taxon>Spirochaetota</taxon>
        <taxon>Spirochaetia</taxon>
        <taxon>Spirochaetales</taxon>
        <taxon>Borreliaceae</taxon>
        <taxon>Borrelia</taxon>
    </lineage>
</organism>
<proteinExistence type="predicted"/>
<sequence>MLSILRFIFLISFRFIVMFVIFSLMFVCTSYLKYKFLQANLSIVSFELYYDAYLYAFPLSLVVTFMRIAYPFNVKTLRVSGGFYGIIFIFILLLSYFGFLASANFNSVFLDFHSRGEKIIKDGVVHFFDDKIVFYSDDVKSFGFKGVLKVEDNGFNEGDFKTFSYDSDFSESDIMNFNANSFFTQKLYNDLINYVFSDLDTLNNFLFSLESFSLIFNIFGFALLLFSFSYVFNLIFSSGLSFFLYPIFIILFFKVYNIYAIEFPESLDLIMGENVVSNYVPFIFCVLTFFATYLISFIFKYIRVSEGFDNSLR</sequence>
<evidence type="ECO:0000313" key="2">
    <source>
        <dbReference type="EMBL" id="ANF33837.1"/>
    </source>
</evidence>
<accession>A0A172XBF8</accession>
<feature type="transmembrane region" description="Helical" evidence="1">
    <location>
        <begin position="82"/>
        <end position="103"/>
    </location>
</feature>
<dbReference type="Proteomes" id="UP000264231">
    <property type="component" value="Chromosome"/>
</dbReference>
<feature type="transmembrane region" description="Helical" evidence="1">
    <location>
        <begin position="214"/>
        <end position="235"/>
    </location>
</feature>
<dbReference type="OMA" id="VVTFMRI"/>
<feature type="transmembrane region" description="Helical" evidence="1">
    <location>
        <begin position="242"/>
        <end position="259"/>
    </location>
</feature>
<reference evidence="2 3" key="1">
    <citation type="submission" date="2016-05" db="EMBL/GenBank/DDBJ databases">
        <title>Chromosome and linear plasmid sequence of a 2015 human isolate of tick-borne relapsing fever spirochete, Borrelia turicatae.</title>
        <authorList>
            <person name="Kingry L.C."/>
            <person name="Dhwani B."/>
            <person name="Replogle A."/>
            <person name="Sexton C."/>
            <person name="Rowe L."/>
            <person name="Stermole B.M."/>
            <person name="Christensen A.M."/>
            <person name="Schriefer M.E."/>
        </authorList>
    </citation>
    <scope>NUCLEOTIDE SEQUENCE [LARGE SCALE GENOMIC DNA]</scope>
    <source>
        <strain evidence="2 3">BTE5EL</strain>
    </source>
</reference>
<feature type="transmembrane region" description="Helical" evidence="1">
    <location>
        <begin position="52"/>
        <end position="70"/>
    </location>
</feature>
<gene>
    <name evidence="2" type="ORF">A7978_01735</name>
</gene>
<evidence type="ECO:0000256" key="1">
    <source>
        <dbReference type="SAM" id="Phobius"/>
    </source>
</evidence>
<dbReference type="RefSeq" id="WP_011772307.1">
    <property type="nucleotide sequence ID" value="NZ_CP015629.1"/>
</dbReference>
<keyword evidence="1" id="KW-1133">Transmembrane helix</keyword>
<feature type="transmembrane region" description="Helical" evidence="1">
    <location>
        <begin position="7"/>
        <end position="32"/>
    </location>
</feature>
<protein>
    <submittedName>
        <fullName evidence="2">Uncharacterized protein</fullName>
    </submittedName>
</protein>
<feature type="transmembrane region" description="Helical" evidence="1">
    <location>
        <begin position="279"/>
        <end position="299"/>
    </location>
</feature>
<dbReference type="AlphaFoldDB" id="A0A172XBF8"/>
<evidence type="ECO:0000313" key="3">
    <source>
        <dbReference type="Proteomes" id="UP000264231"/>
    </source>
</evidence>
<keyword evidence="1" id="KW-0472">Membrane</keyword>